<feature type="compositionally biased region" description="Basic and acidic residues" evidence="1">
    <location>
        <begin position="46"/>
        <end position="56"/>
    </location>
</feature>
<protein>
    <submittedName>
        <fullName evidence="2">Uncharacterized protein</fullName>
    </submittedName>
</protein>
<name>E4RUD6_LEAB4</name>
<evidence type="ECO:0000313" key="2">
    <source>
        <dbReference type="EMBL" id="ADQ17827.1"/>
    </source>
</evidence>
<evidence type="ECO:0000256" key="1">
    <source>
        <dbReference type="SAM" id="MobiDB-lite"/>
    </source>
</evidence>
<dbReference type="HOGENOM" id="CLU_2585361_0_0_10"/>
<dbReference type="AlphaFoldDB" id="E4RUD6"/>
<reference key="1">
    <citation type="submission" date="2010-11" db="EMBL/GenBank/DDBJ databases">
        <title>The complete genome of Leadbetterella byssophila DSM 17132.</title>
        <authorList>
            <consortium name="US DOE Joint Genome Institute (JGI-PGF)"/>
            <person name="Lucas S."/>
            <person name="Copeland A."/>
            <person name="Lapidus A."/>
            <person name="Glavina del Rio T."/>
            <person name="Dalin E."/>
            <person name="Tice H."/>
            <person name="Bruce D."/>
            <person name="Goodwin L."/>
            <person name="Pitluck S."/>
            <person name="Kyrpides N."/>
            <person name="Mavromatis K."/>
            <person name="Ivanova N."/>
            <person name="Teshima H."/>
            <person name="Brettin T."/>
            <person name="Detter J.C."/>
            <person name="Han C."/>
            <person name="Tapia R."/>
            <person name="Land M."/>
            <person name="Hauser L."/>
            <person name="Markowitz V."/>
            <person name="Cheng J.-F."/>
            <person name="Hugenholtz P."/>
            <person name="Woyke T."/>
            <person name="Wu D."/>
            <person name="Tindall B."/>
            <person name="Pomrenke H.G."/>
            <person name="Brambilla E."/>
            <person name="Klenk H.-P."/>
            <person name="Eisen J.A."/>
        </authorList>
    </citation>
    <scope>NUCLEOTIDE SEQUENCE [LARGE SCALE GENOMIC DNA]</scope>
    <source>
        <strain>DSM 17132</strain>
    </source>
</reference>
<feature type="region of interest" description="Disordered" evidence="1">
    <location>
        <begin position="46"/>
        <end position="80"/>
    </location>
</feature>
<keyword evidence="3" id="KW-1185">Reference proteome</keyword>
<evidence type="ECO:0000313" key="3">
    <source>
        <dbReference type="Proteomes" id="UP000007435"/>
    </source>
</evidence>
<dbReference type="KEGG" id="lby:Lbys_2131"/>
<dbReference type="Proteomes" id="UP000007435">
    <property type="component" value="Chromosome"/>
</dbReference>
<feature type="compositionally biased region" description="Gly residues" evidence="1">
    <location>
        <begin position="60"/>
        <end position="80"/>
    </location>
</feature>
<reference evidence="2 3" key="2">
    <citation type="journal article" date="2011" name="Stand. Genomic Sci.">
        <title>Complete genome sequence of Leadbetterella byssophila type strain (4M15).</title>
        <authorList>
            <person name="Abt B."/>
            <person name="Teshima H."/>
            <person name="Lucas S."/>
            <person name="Lapidus A."/>
            <person name="Del Rio T.G."/>
            <person name="Nolan M."/>
            <person name="Tice H."/>
            <person name="Cheng J.F."/>
            <person name="Pitluck S."/>
            <person name="Liolios K."/>
            <person name="Pagani I."/>
            <person name="Ivanova N."/>
            <person name="Mavromatis K."/>
            <person name="Pati A."/>
            <person name="Tapia R."/>
            <person name="Han C."/>
            <person name="Goodwin L."/>
            <person name="Chen A."/>
            <person name="Palaniappan K."/>
            <person name="Land M."/>
            <person name="Hauser L."/>
            <person name="Chang Y.J."/>
            <person name="Jeffries C.D."/>
            <person name="Rohde M."/>
            <person name="Goker M."/>
            <person name="Tindall B.J."/>
            <person name="Detter J.C."/>
            <person name="Woyke T."/>
            <person name="Bristow J."/>
            <person name="Eisen J.A."/>
            <person name="Markowitz V."/>
            <person name="Hugenholtz P."/>
            <person name="Klenk H.P."/>
            <person name="Kyrpides N.C."/>
        </authorList>
    </citation>
    <scope>NUCLEOTIDE SEQUENCE [LARGE SCALE GENOMIC DNA]</scope>
    <source>
        <strain evidence="3">DSM 17132 / JCM 16389 / KACC 11308 / NBRC 106382 / 4M15</strain>
    </source>
</reference>
<dbReference type="STRING" id="649349.Lbys_2131"/>
<proteinExistence type="predicted"/>
<accession>E4RUD6</accession>
<gene>
    <name evidence="2" type="ordered locus">Lbys_2131</name>
</gene>
<dbReference type="EMBL" id="CP002305">
    <property type="protein sequence ID" value="ADQ17827.1"/>
    <property type="molecule type" value="Genomic_DNA"/>
</dbReference>
<organism evidence="2 3">
    <name type="scientific">Leadbetterella byssophila (strain DSM 17132 / JCM 16389 / KACC 11308 / NBRC 106382 / 4M15)</name>
    <dbReference type="NCBI Taxonomy" id="649349"/>
    <lineage>
        <taxon>Bacteria</taxon>
        <taxon>Pseudomonadati</taxon>
        <taxon>Bacteroidota</taxon>
        <taxon>Cytophagia</taxon>
        <taxon>Cytophagales</taxon>
        <taxon>Leadbetterellaceae</taxon>
        <taxon>Leadbetterella</taxon>
    </lineage>
</organism>
<sequence>MKLAFQGGRLGGRENFKAGLQKLTADKDAEMKEVLDDAQYKKYLKRREDPVKEIENRPSGGPGQGRGPGGGPGGMRQRGM</sequence>